<accession>A0ABN7WSI9</accession>
<protein>
    <submittedName>
        <fullName evidence="1">8425_t:CDS:1</fullName>
    </submittedName>
</protein>
<reference evidence="1 2" key="1">
    <citation type="submission" date="2021-06" db="EMBL/GenBank/DDBJ databases">
        <authorList>
            <person name="Kallberg Y."/>
            <person name="Tangrot J."/>
            <person name="Rosling A."/>
        </authorList>
    </citation>
    <scope>NUCLEOTIDE SEQUENCE [LARGE SCALE GENOMIC DNA]</scope>
    <source>
        <strain evidence="1 2">120-4 pot B 10/14</strain>
    </source>
</reference>
<name>A0ABN7WSI9_GIGMA</name>
<dbReference type="EMBL" id="CAJVQB010059035">
    <property type="protein sequence ID" value="CAG8838812.1"/>
    <property type="molecule type" value="Genomic_DNA"/>
</dbReference>
<feature type="non-terminal residue" evidence="1">
    <location>
        <position position="1"/>
    </location>
</feature>
<evidence type="ECO:0000313" key="2">
    <source>
        <dbReference type="Proteomes" id="UP000789901"/>
    </source>
</evidence>
<keyword evidence="2" id="KW-1185">Reference proteome</keyword>
<sequence>LDKFDVCFSKKFHLVGGNQQQNDLNATSALKLNQLSRLGQQILPTHLSGVKIQISDARTSVINKSIGSFRISFFRKYYD</sequence>
<organism evidence="1 2">
    <name type="scientific">Gigaspora margarita</name>
    <dbReference type="NCBI Taxonomy" id="4874"/>
    <lineage>
        <taxon>Eukaryota</taxon>
        <taxon>Fungi</taxon>
        <taxon>Fungi incertae sedis</taxon>
        <taxon>Mucoromycota</taxon>
        <taxon>Glomeromycotina</taxon>
        <taxon>Glomeromycetes</taxon>
        <taxon>Diversisporales</taxon>
        <taxon>Gigasporaceae</taxon>
        <taxon>Gigaspora</taxon>
    </lineage>
</organism>
<dbReference type="Proteomes" id="UP000789901">
    <property type="component" value="Unassembled WGS sequence"/>
</dbReference>
<comment type="caution">
    <text evidence="1">The sequence shown here is derived from an EMBL/GenBank/DDBJ whole genome shotgun (WGS) entry which is preliminary data.</text>
</comment>
<evidence type="ECO:0000313" key="1">
    <source>
        <dbReference type="EMBL" id="CAG8838812.1"/>
    </source>
</evidence>
<gene>
    <name evidence="1" type="ORF">GMARGA_LOCUS34157</name>
</gene>
<proteinExistence type="predicted"/>